<evidence type="ECO:0000313" key="5">
    <source>
        <dbReference type="EMBL" id="TXG60345.1"/>
    </source>
</evidence>
<keyword evidence="6" id="KW-1185">Reference proteome</keyword>
<keyword evidence="1" id="KW-0147">Chitin-binding</keyword>
<dbReference type="Pfam" id="PF01476">
    <property type="entry name" value="LysM"/>
    <property type="match status" value="1"/>
</dbReference>
<sequence>MAKAMLFSLVLLISAFLIISMAESRMVVAKSNPECELVVGVVSGDTCAAITQQFGLTTEFFGSINPNVNCNALFVGQWLCISGTA</sequence>
<reference evidence="6" key="1">
    <citation type="journal article" date="2019" name="Gigascience">
        <title>De novo genome assembly of the endangered Acer yangbiense, a plant species with extremely small populations endemic to Yunnan Province, China.</title>
        <authorList>
            <person name="Yang J."/>
            <person name="Wariss H.M."/>
            <person name="Tao L."/>
            <person name="Zhang R."/>
            <person name="Yun Q."/>
            <person name="Hollingsworth P."/>
            <person name="Dao Z."/>
            <person name="Luo G."/>
            <person name="Guo H."/>
            <person name="Ma Y."/>
            <person name="Sun W."/>
        </authorList>
    </citation>
    <scope>NUCLEOTIDE SEQUENCE [LARGE SCALE GENOMIC DNA]</scope>
    <source>
        <strain evidence="6">cv. Malutang</strain>
    </source>
</reference>
<keyword evidence="2" id="KW-0843">Virulence</keyword>
<dbReference type="PANTHER" id="PTHR34997:SF1">
    <property type="entry name" value="PEPTIDOGLYCAN-BINDING LYSIN DOMAIN"/>
    <property type="match status" value="1"/>
</dbReference>
<comment type="caution">
    <text evidence="5">The sequence shown here is derived from an EMBL/GenBank/DDBJ whole genome shotgun (WGS) entry which is preliminary data.</text>
</comment>
<dbReference type="Gene3D" id="3.10.350.10">
    <property type="entry name" value="LysM domain"/>
    <property type="match status" value="1"/>
</dbReference>
<dbReference type="InterPro" id="IPR036779">
    <property type="entry name" value="LysM_dom_sf"/>
</dbReference>
<dbReference type="PANTHER" id="PTHR34997">
    <property type="entry name" value="AM15"/>
    <property type="match status" value="1"/>
</dbReference>
<dbReference type="InterPro" id="IPR052210">
    <property type="entry name" value="LysM1-like"/>
</dbReference>
<evidence type="ECO:0000313" key="6">
    <source>
        <dbReference type="Proteomes" id="UP000323000"/>
    </source>
</evidence>
<organism evidence="5 6">
    <name type="scientific">Acer yangbiense</name>
    <dbReference type="NCBI Taxonomy" id="1000413"/>
    <lineage>
        <taxon>Eukaryota</taxon>
        <taxon>Viridiplantae</taxon>
        <taxon>Streptophyta</taxon>
        <taxon>Embryophyta</taxon>
        <taxon>Tracheophyta</taxon>
        <taxon>Spermatophyta</taxon>
        <taxon>Magnoliopsida</taxon>
        <taxon>eudicotyledons</taxon>
        <taxon>Gunneridae</taxon>
        <taxon>Pentapetalae</taxon>
        <taxon>rosids</taxon>
        <taxon>malvids</taxon>
        <taxon>Sapindales</taxon>
        <taxon>Sapindaceae</taxon>
        <taxon>Hippocastanoideae</taxon>
        <taxon>Acereae</taxon>
        <taxon>Acer</taxon>
    </lineage>
</organism>
<gene>
    <name evidence="5" type="ORF">EZV62_014918</name>
</gene>
<dbReference type="AlphaFoldDB" id="A0A5C7HU34"/>
<dbReference type="CDD" id="cd00118">
    <property type="entry name" value="LysM"/>
    <property type="match status" value="1"/>
</dbReference>
<proteinExistence type="predicted"/>
<evidence type="ECO:0000256" key="2">
    <source>
        <dbReference type="ARBA" id="ARBA00023026"/>
    </source>
</evidence>
<dbReference type="OrthoDB" id="1921017at2759"/>
<dbReference type="GO" id="GO:0008061">
    <property type="term" value="F:chitin binding"/>
    <property type="evidence" value="ECO:0007669"/>
    <property type="project" value="UniProtKB-KW"/>
</dbReference>
<dbReference type="SUPFAM" id="SSF54106">
    <property type="entry name" value="LysM domain"/>
    <property type="match status" value="1"/>
</dbReference>
<evidence type="ECO:0000259" key="4">
    <source>
        <dbReference type="PROSITE" id="PS51782"/>
    </source>
</evidence>
<name>A0A5C7HU34_9ROSI</name>
<dbReference type="SMART" id="SM00257">
    <property type="entry name" value="LysM"/>
    <property type="match status" value="1"/>
</dbReference>
<protein>
    <recommendedName>
        <fullName evidence="4">LysM domain-containing protein</fullName>
    </recommendedName>
</protein>
<evidence type="ECO:0000256" key="3">
    <source>
        <dbReference type="SAM" id="SignalP"/>
    </source>
</evidence>
<accession>A0A5C7HU34</accession>
<dbReference type="InterPro" id="IPR018392">
    <property type="entry name" value="LysM"/>
</dbReference>
<dbReference type="EMBL" id="VAHF01000006">
    <property type="protein sequence ID" value="TXG60345.1"/>
    <property type="molecule type" value="Genomic_DNA"/>
</dbReference>
<feature type="chain" id="PRO_5023042920" description="LysM domain-containing protein" evidence="3">
    <location>
        <begin position="23"/>
        <end position="85"/>
    </location>
</feature>
<dbReference type="Proteomes" id="UP000323000">
    <property type="component" value="Chromosome 6"/>
</dbReference>
<feature type="signal peptide" evidence="3">
    <location>
        <begin position="1"/>
        <end position="22"/>
    </location>
</feature>
<feature type="domain" description="LysM" evidence="4">
    <location>
        <begin position="37"/>
        <end position="81"/>
    </location>
</feature>
<evidence type="ECO:0000256" key="1">
    <source>
        <dbReference type="ARBA" id="ARBA00022669"/>
    </source>
</evidence>
<dbReference type="PROSITE" id="PS51782">
    <property type="entry name" value="LYSM"/>
    <property type="match status" value="1"/>
</dbReference>
<keyword evidence="3" id="KW-0732">Signal</keyword>